<dbReference type="PROSITE" id="PS51007">
    <property type="entry name" value="CYTC"/>
    <property type="match status" value="1"/>
</dbReference>
<evidence type="ECO:0000313" key="6">
    <source>
        <dbReference type="EMBL" id="KAB8033702.1"/>
    </source>
</evidence>
<evidence type="ECO:0000256" key="2">
    <source>
        <dbReference type="ARBA" id="ARBA00022723"/>
    </source>
</evidence>
<protein>
    <submittedName>
        <fullName evidence="6">C-type cytochrome</fullName>
    </submittedName>
</protein>
<name>A0A833JHY0_9BACT</name>
<dbReference type="Proteomes" id="UP000442694">
    <property type="component" value="Unassembled WGS sequence"/>
</dbReference>
<dbReference type="InterPro" id="IPR036909">
    <property type="entry name" value="Cyt_c-like_dom_sf"/>
</dbReference>
<evidence type="ECO:0000259" key="5">
    <source>
        <dbReference type="PROSITE" id="PS51007"/>
    </source>
</evidence>
<feature type="domain" description="Cytochrome c" evidence="5">
    <location>
        <begin position="205"/>
        <end position="298"/>
    </location>
</feature>
<keyword evidence="1 4" id="KW-0349">Heme</keyword>
<evidence type="ECO:0000313" key="7">
    <source>
        <dbReference type="Proteomes" id="UP000442694"/>
    </source>
</evidence>
<dbReference type="Pfam" id="PF00034">
    <property type="entry name" value="Cytochrom_C"/>
    <property type="match status" value="1"/>
</dbReference>
<evidence type="ECO:0000256" key="3">
    <source>
        <dbReference type="ARBA" id="ARBA00023004"/>
    </source>
</evidence>
<evidence type="ECO:0000256" key="4">
    <source>
        <dbReference type="PROSITE-ProRule" id="PRU00433"/>
    </source>
</evidence>
<keyword evidence="3 4" id="KW-0408">Iron</keyword>
<dbReference type="SUPFAM" id="SSF46626">
    <property type="entry name" value="Cytochrome c"/>
    <property type="match status" value="2"/>
</dbReference>
<evidence type="ECO:0000256" key="1">
    <source>
        <dbReference type="ARBA" id="ARBA00022617"/>
    </source>
</evidence>
<organism evidence="6 7">
    <name type="scientific">Fluviispira multicolorata</name>
    <dbReference type="NCBI Taxonomy" id="2654512"/>
    <lineage>
        <taxon>Bacteria</taxon>
        <taxon>Pseudomonadati</taxon>
        <taxon>Bdellovibrionota</taxon>
        <taxon>Oligoflexia</taxon>
        <taxon>Silvanigrellales</taxon>
        <taxon>Silvanigrellaceae</taxon>
        <taxon>Fluviispira</taxon>
    </lineage>
</organism>
<dbReference type="Gene3D" id="1.10.760.10">
    <property type="entry name" value="Cytochrome c-like domain"/>
    <property type="match status" value="2"/>
</dbReference>
<keyword evidence="7" id="KW-1185">Reference proteome</keyword>
<dbReference type="GO" id="GO:0046872">
    <property type="term" value="F:metal ion binding"/>
    <property type="evidence" value="ECO:0007669"/>
    <property type="project" value="UniProtKB-KW"/>
</dbReference>
<sequence length="347" mass="39616">MKLLKISYFFIALTSTHCYSQQETWDLKKYPLGTKITNINEAKSLVEKIEKRKKQAWIEPNKNELPKGKEGELIRYGIELVTNTSQLIGPKAKKKELRISANNLDCVHCHQVGLSGLPGTKKYSIPWINSKNEFPQLDIKSMTVKSIETIIRGMLGTTPQKMSNNTKEMKAIVAYINWLGKKTQLNMNMENTKLDNRFNLPKRASNPIKGKALYNTLCSSCHGIEGLGLKKADFEQGGGYQFPPVAGDDTYSDGGHMYMIPLLTSFLYTNMPMGATHDNPILKIDDAYDISSYINNNLKRKHDSNRMVLYPFKELRPEGFAIPEHFKNSNQEFEKAKFGPFQSKFWW</sequence>
<dbReference type="AlphaFoldDB" id="A0A833JHY0"/>
<dbReference type="GO" id="GO:0020037">
    <property type="term" value="F:heme binding"/>
    <property type="evidence" value="ECO:0007669"/>
    <property type="project" value="InterPro"/>
</dbReference>
<dbReference type="GO" id="GO:0009055">
    <property type="term" value="F:electron transfer activity"/>
    <property type="evidence" value="ECO:0007669"/>
    <property type="project" value="InterPro"/>
</dbReference>
<keyword evidence="2 4" id="KW-0479">Metal-binding</keyword>
<reference evidence="6 7" key="1">
    <citation type="submission" date="2019-10" db="EMBL/GenBank/DDBJ databases">
        <title>New genus of Silvanigrellaceae.</title>
        <authorList>
            <person name="Pitt A."/>
            <person name="Hahn M.W."/>
        </authorList>
    </citation>
    <scope>NUCLEOTIDE SEQUENCE [LARGE SCALE GENOMIC DNA]</scope>
    <source>
        <strain evidence="6 7">33A1-SZDP</strain>
    </source>
</reference>
<dbReference type="EMBL" id="WFLN01000004">
    <property type="protein sequence ID" value="KAB8033702.1"/>
    <property type="molecule type" value="Genomic_DNA"/>
</dbReference>
<dbReference type="RefSeq" id="WP_152211788.1">
    <property type="nucleotide sequence ID" value="NZ_WFLN01000004.1"/>
</dbReference>
<dbReference type="InterPro" id="IPR009056">
    <property type="entry name" value="Cyt_c-like_dom"/>
</dbReference>
<comment type="caution">
    <text evidence="6">The sequence shown here is derived from an EMBL/GenBank/DDBJ whole genome shotgun (WGS) entry which is preliminary data.</text>
</comment>
<accession>A0A833JHY0</accession>
<proteinExistence type="predicted"/>
<gene>
    <name evidence="6" type="ORF">GCL57_03070</name>
</gene>